<keyword evidence="7" id="KW-0653">Protein transport</keyword>
<evidence type="ECO:0000256" key="2">
    <source>
        <dbReference type="ARBA" id="ARBA00005811"/>
    </source>
</evidence>
<dbReference type="EMBL" id="CP036278">
    <property type="protein sequence ID" value="QDU54336.1"/>
    <property type="molecule type" value="Genomic_DNA"/>
</dbReference>
<dbReference type="Pfam" id="PF02472">
    <property type="entry name" value="ExbD"/>
    <property type="match status" value="1"/>
</dbReference>
<dbReference type="OrthoDB" id="281590at2"/>
<evidence type="ECO:0000256" key="4">
    <source>
        <dbReference type="ARBA" id="ARBA00022692"/>
    </source>
</evidence>
<gene>
    <name evidence="8" type="ORF">Pan181_05170</name>
</gene>
<dbReference type="GO" id="GO:0005886">
    <property type="term" value="C:plasma membrane"/>
    <property type="evidence" value="ECO:0007669"/>
    <property type="project" value="UniProtKB-SubCell"/>
</dbReference>
<dbReference type="PANTHER" id="PTHR30558:SF3">
    <property type="entry name" value="BIOPOLYMER TRANSPORT PROTEIN EXBD-RELATED"/>
    <property type="match status" value="1"/>
</dbReference>
<comment type="subcellular location">
    <subcellularLocation>
        <location evidence="1">Cell membrane</location>
        <topology evidence="1">Single-pass membrane protein</topology>
    </subcellularLocation>
    <subcellularLocation>
        <location evidence="7">Cell membrane</location>
        <topology evidence="7">Single-pass type II membrane protein</topology>
    </subcellularLocation>
</comment>
<keyword evidence="7" id="KW-0813">Transport</keyword>
<keyword evidence="5" id="KW-1133">Transmembrane helix</keyword>
<keyword evidence="4 7" id="KW-0812">Transmembrane</keyword>
<evidence type="ECO:0000256" key="5">
    <source>
        <dbReference type="ARBA" id="ARBA00022989"/>
    </source>
</evidence>
<accession>A0A518AHX8</accession>
<evidence type="ECO:0000313" key="8">
    <source>
        <dbReference type="EMBL" id="QDU54336.1"/>
    </source>
</evidence>
<keyword evidence="9" id="KW-1185">Reference proteome</keyword>
<proteinExistence type="inferred from homology"/>
<evidence type="ECO:0000256" key="3">
    <source>
        <dbReference type="ARBA" id="ARBA00022475"/>
    </source>
</evidence>
<dbReference type="KEGG" id="amuc:Pan181_05170"/>
<organism evidence="8 9">
    <name type="scientific">Aeoliella mucimassa</name>
    <dbReference type="NCBI Taxonomy" id="2527972"/>
    <lineage>
        <taxon>Bacteria</taxon>
        <taxon>Pseudomonadati</taxon>
        <taxon>Planctomycetota</taxon>
        <taxon>Planctomycetia</taxon>
        <taxon>Pirellulales</taxon>
        <taxon>Lacipirellulaceae</taxon>
        <taxon>Aeoliella</taxon>
    </lineage>
</organism>
<keyword evidence="6" id="KW-0472">Membrane</keyword>
<evidence type="ECO:0000256" key="6">
    <source>
        <dbReference type="ARBA" id="ARBA00023136"/>
    </source>
</evidence>
<dbReference type="GO" id="GO:0022857">
    <property type="term" value="F:transmembrane transporter activity"/>
    <property type="evidence" value="ECO:0007669"/>
    <property type="project" value="InterPro"/>
</dbReference>
<dbReference type="AlphaFoldDB" id="A0A518AHX8"/>
<dbReference type="Proteomes" id="UP000315750">
    <property type="component" value="Chromosome"/>
</dbReference>
<dbReference type="PANTHER" id="PTHR30558">
    <property type="entry name" value="EXBD MEMBRANE COMPONENT OF PMF-DRIVEN MACROMOLECULE IMPORT SYSTEM"/>
    <property type="match status" value="1"/>
</dbReference>
<keyword evidence="3" id="KW-1003">Cell membrane</keyword>
<dbReference type="GO" id="GO:0015031">
    <property type="term" value="P:protein transport"/>
    <property type="evidence" value="ECO:0007669"/>
    <property type="project" value="UniProtKB-KW"/>
</dbReference>
<dbReference type="RefSeq" id="WP_145245331.1">
    <property type="nucleotide sequence ID" value="NZ_CP036278.1"/>
</dbReference>
<name>A0A518AHX8_9BACT</name>
<evidence type="ECO:0000313" key="9">
    <source>
        <dbReference type="Proteomes" id="UP000315750"/>
    </source>
</evidence>
<evidence type="ECO:0000256" key="1">
    <source>
        <dbReference type="ARBA" id="ARBA00004162"/>
    </source>
</evidence>
<protein>
    <submittedName>
        <fullName evidence="8">Biopolymer transport protein ExbD/TolR</fullName>
    </submittedName>
</protein>
<dbReference type="InterPro" id="IPR003400">
    <property type="entry name" value="ExbD"/>
</dbReference>
<sequence>MAQSWRHPRFTKQSGELSMTAMIDVVFLLLIFFVCTASFQAVEMVLPSSLLVSSSATVDVPIEPPEDLERIVVVVAGDASRVRWLVNDQPCDSIATLTELLGAIASVDASLPVVVDCGDAVPLAQAIEVYDLARSLGLSKVQFAADAP</sequence>
<reference evidence="8 9" key="1">
    <citation type="submission" date="2019-02" db="EMBL/GenBank/DDBJ databases">
        <title>Deep-cultivation of Planctomycetes and their phenomic and genomic characterization uncovers novel biology.</title>
        <authorList>
            <person name="Wiegand S."/>
            <person name="Jogler M."/>
            <person name="Boedeker C."/>
            <person name="Pinto D."/>
            <person name="Vollmers J."/>
            <person name="Rivas-Marin E."/>
            <person name="Kohn T."/>
            <person name="Peeters S.H."/>
            <person name="Heuer A."/>
            <person name="Rast P."/>
            <person name="Oberbeckmann S."/>
            <person name="Bunk B."/>
            <person name="Jeske O."/>
            <person name="Meyerdierks A."/>
            <person name="Storesund J.E."/>
            <person name="Kallscheuer N."/>
            <person name="Luecker S."/>
            <person name="Lage O.M."/>
            <person name="Pohl T."/>
            <person name="Merkel B.J."/>
            <person name="Hornburger P."/>
            <person name="Mueller R.-W."/>
            <person name="Bruemmer F."/>
            <person name="Labrenz M."/>
            <person name="Spormann A.M."/>
            <person name="Op den Camp H."/>
            <person name="Overmann J."/>
            <person name="Amann R."/>
            <person name="Jetten M.S.M."/>
            <person name="Mascher T."/>
            <person name="Medema M.H."/>
            <person name="Devos D.P."/>
            <person name="Kaster A.-K."/>
            <person name="Ovreas L."/>
            <person name="Rohde M."/>
            <person name="Galperin M.Y."/>
            <person name="Jogler C."/>
        </authorList>
    </citation>
    <scope>NUCLEOTIDE SEQUENCE [LARGE SCALE GENOMIC DNA]</scope>
    <source>
        <strain evidence="8 9">Pan181</strain>
    </source>
</reference>
<evidence type="ECO:0000256" key="7">
    <source>
        <dbReference type="RuleBase" id="RU003879"/>
    </source>
</evidence>
<comment type="similarity">
    <text evidence="2 7">Belongs to the ExbD/TolR family.</text>
</comment>